<proteinExistence type="predicted"/>
<keyword evidence="1" id="KW-0472">Membrane</keyword>
<keyword evidence="1" id="KW-1133">Transmembrane helix</keyword>
<evidence type="ECO:0008006" key="4">
    <source>
        <dbReference type="Google" id="ProtNLM"/>
    </source>
</evidence>
<organism evidence="2 3">
    <name type="scientific">Hymenobacter ginsengisoli</name>
    <dbReference type="NCBI Taxonomy" id="1051626"/>
    <lineage>
        <taxon>Bacteria</taxon>
        <taxon>Pseudomonadati</taxon>
        <taxon>Bacteroidota</taxon>
        <taxon>Cytophagia</taxon>
        <taxon>Cytophagales</taxon>
        <taxon>Hymenobacteraceae</taxon>
        <taxon>Hymenobacter</taxon>
    </lineage>
</organism>
<protein>
    <recommendedName>
        <fullName evidence="4">DUF3592 domain-containing protein</fullName>
    </recommendedName>
</protein>
<reference evidence="3" key="1">
    <citation type="journal article" date="2019" name="Int. J. Syst. Evol. Microbiol.">
        <title>The Global Catalogue of Microorganisms (GCM) 10K type strain sequencing project: providing services to taxonomists for standard genome sequencing and annotation.</title>
        <authorList>
            <consortium name="The Broad Institute Genomics Platform"/>
            <consortium name="The Broad Institute Genome Sequencing Center for Infectious Disease"/>
            <person name="Wu L."/>
            <person name="Ma J."/>
        </authorList>
    </citation>
    <scope>NUCLEOTIDE SEQUENCE [LARGE SCALE GENOMIC DNA]</scope>
    <source>
        <strain evidence="3">JCM 17841</strain>
    </source>
</reference>
<evidence type="ECO:0000313" key="2">
    <source>
        <dbReference type="EMBL" id="GAA4504732.1"/>
    </source>
</evidence>
<feature type="transmembrane region" description="Helical" evidence="1">
    <location>
        <begin position="143"/>
        <end position="166"/>
    </location>
</feature>
<dbReference type="EMBL" id="BAABGQ010000008">
    <property type="protein sequence ID" value="GAA4504732.1"/>
    <property type="molecule type" value="Genomic_DNA"/>
</dbReference>
<comment type="caution">
    <text evidence="2">The sequence shown here is derived from an EMBL/GenBank/DDBJ whole genome shotgun (WGS) entry which is preliminary data.</text>
</comment>
<feature type="transmembrane region" description="Helical" evidence="1">
    <location>
        <begin position="22"/>
        <end position="44"/>
    </location>
</feature>
<keyword evidence="3" id="KW-1185">Reference proteome</keyword>
<evidence type="ECO:0000313" key="3">
    <source>
        <dbReference type="Proteomes" id="UP001501243"/>
    </source>
</evidence>
<sequence length="266" mass="29447">MPAPRPIDFATLWTLIKERGKFTFMGLAFILGPILLLLPMLFVMPTTQRPSEKYDYEEIVRSGTPATARITDISLVTNINVNGQSPRLITYQYSSNGQPRTDQFETFDTERASALRPNDTLAIKVLAGESVIPSLKPYSFPRIALLAAIPSLFALIGLPFLLIGALPTLRKYRLYRYGLARTGTVQGITAQPTRNFSGGSTPSYVVSYHYAGSANPQLFGESSTSDLLFVQEKKFGDPVDIFVSETDETKSCLVPRLAALKNNWQL</sequence>
<name>A0ABP8QJZ5_9BACT</name>
<gene>
    <name evidence="2" type="ORF">GCM10023172_31480</name>
</gene>
<evidence type="ECO:0000256" key="1">
    <source>
        <dbReference type="SAM" id="Phobius"/>
    </source>
</evidence>
<dbReference type="RefSeq" id="WP_208131159.1">
    <property type="nucleotide sequence ID" value="NZ_BAABGQ010000008.1"/>
</dbReference>
<accession>A0ABP8QJZ5</accession>
<dbReference type="Proteomes" id="UP001501243">
    <property type="component" value="Unassembled WGS sequence"/>
</dbReference>
<keyword evidence="1" id="KW-0812">Transmembrane</keyword>